<dbReference type="Proteomes" id="UP000268048">
    <property type="component" value="Chromosome"/>
</dbReference>
<organism evidence="1 2">
    <name type="scientific">Pseudomonas chlororaphis</name>
    <dbReference type="NCBI Taxonomy" id="587753"/>
    <lineage>
        <taxon>Bacteria</taxon>
        <taxon>Pseudomonadati</taxon>
        <taxon>Pseudomonadota</taxon>
        <taxon>Gammaproteobacteria</taxon>
        <taxon>Pseudomonadales</taxon>
        <taxon>Pseudomonadaceae</taxon>
        <taxon>Pseudomonas</taxon>
    </lineage>
</organism>
<reference evidence="1 2" key="1">
    <citation type="submission" date="2018-03" db="EMBL/GenBank/DDBJ databases">
        <title>Diversity of phytobeneficial traits revealed by whole-genome analysis of worldwide-isolated phenazine-producing Pseudomonas spp.</title>
        <authorList>
            <person name="Biessy A."/>
            <person name="Novinscak A."/>
            <person name="Blom J."/>
            <person name="Leger G."/>
            <person name="Thomashow L.S."/>
            <person name="Cazorla F.M."/>
            <person name="Josic D."/>
            <person name="Filion M."/>
        </authorList>
    </citation>
    <scope>NUCLEOTIDE SEQUENCE [LARGE SCALE GENOMIC DNA]</scope>
    <source>
        <strain evidence="1 2">B25</strain>
    </source>
</reference>
<dbReference type="AlphaFoldDB" id="A0A3G7TMB1"/>
<name>A0A3G7TMB1_9PSED</name>
<protein>
    <submittedName>
        <fullName evidence="1">Uncharacterized protein</fullName>
    </submittedName>
</protein>
<dbReference type="EMBL" id="CP027753">
    <property type="protein sequence ID" value="AZE48247.1"/>
    <property type="molecule type" value="Genomic_DNA"/>
</dbReference>
<proteinExistence type="predicted"/>
<gene>
    <name evidence="1" type="ORF">C4K04_2574</name>
</gene>
<evidence type="ECO:0000313" key="2">
    <source>
        <dbReference type="Proteomes" id="UP000268048"/>
    </source>
</evidence>
<accession>A0A3G7TMB1</accession>
<evidence type="ECO:0000313" key="1">
    <source>
        <dbReference type="EMBL" id="AZE48247.1"/>
    </source>
</evidence>
<sequence length="52" mass="6162">MRQDLSACAAREEHLLFPLPSWLHYLGSQKLWQKYQLVLLLRKNPMQATPLQ</sequence>